<dbReference type="AlphaFoldDB" id="A0A2M4CDT8"/>
<feature type="chain" id="PRO_5014785739" evidence="1">
    <location>
        <begin position="24"/>
        <end position="72"/>
    </location>
</feature>
<feature type="signal peptide" evidence="1">
    <location>
        <begin position="1"/>
        <end position="23"/>
    </location>
</feature>
<sequence>MPRCLFFVCLFETSLTLISTSCGFHYFDCVLYTRSECLKTIVRIDCFETFVFEEEATQKRQLIKRKTLTVLN</sequence>
<name>A0A2M4CDT8_9DIPT</name>
<reference evidence="2" key="1">
    <citation type="submission" date="2018-01" db="EMBL/GenBank/DDBJ databases">
        <title>An insight into the sialome of Amazonian anophelines.</title>
        <authorList>
            <person name="Ribeiro J.M."/>
            <person name="Scarpassa V."/>
            <person name="Calvo E."/>
        </authorList>
    </citation>
    <scope>NUCLEOTIDE SEQUENCE</scope>
    <source>
        <tissue evidence="2">Salivary glands</tissue>
    </source>
</reference>
<protein>
    <submittedName>
        <fullName evidence="2">Putative secreted protein</fullName>
    </submittedName>
</protein>
<accession>A0A2M4CDT8</accession>
<evidence type="ECO:0000256" key="1">
    <source>
        <dbReference type="SAM" id="SignalP"/>
    </source>
</evidence>
<evidence type="ECO:0000313" key="2">
    <source>
        <dbReference type="EMBL" id="MBW63429.1"/>
    </source>
</evidence>
<dbReference type="EMBL" id="GGFJ01014288">
    <property type="protein sequence ID" value="MBW63429.1"/>
    <property type="molecule type" value="Transcribed_RNA"/>
</dbReference>
<keyword evidence="1" id="KW-0732">Signal</keyword>
<organism evidence="2">
    <name type="scientific">Anopheles marajoara</name>
    <dbReference type="NCBI Taxonomy" id="58244"/>
    <lineage>
        <taxon>Eukaryota</taxon>
        <taxon>Metazoa</taxon>
        <taxon>Ecdysozoa</taxon>
        <taxon>Arthropoda</taxon>
        <taxon>Hexapoda</taxon>
        <taxon>Insecta</taxon>
        <taxon>Pterygota</taxon>
        <taxon>Neoptera</taxon>
        <taxon>Endopterygota</taxon>
        <taxon>Diptera</taxon>
        <taxon>Nematocera</taxon>
        <taxon>Culicoidea</taxon>
        <taxon>Culicidae</taxon>
        <taxon>Anophelinae</taxon>
        <taxon>Anopheles</taxon>
    </lineage>
</organism>
<proteinExistence type="predicted"/>